<proteinExistence type="predicted"/>
<dbReference type="Proteomes" id="UP000886339">
    <property type="component" value="Unassembled WGS sequence"/>
</dbReference>
<dbReference type="SMART" id="SM00731">
    <property type="entry name" value="SprT"/>
    <property type="match status" value="1"/>
</dbReference>
<dbReference type="AlphaFoldDB" id="A0A831WEK9"/>
<evidence type="ECO:0000313" key="2">
    <source>
        <dbReference type="EMBL" id="HEC05661.1"/>
    </source>
</evidence>
<dbReference type="InterPro" id="IPR006640">
    <property type="entry name" value="SprT-like_domain"/>
</dbReference>
<comment type="caution">
    <text evidence="2">The sequence shown here is derived from an EMBL/GenBank/DDBJ whole genome shotgun (WGS) entry which is preliminary data.</text>
</comment>
<name>A0A831WEK9_9GAMM</name>
<reference evidence="2" key="1">
    <citation type="journal article" date="2020" name="mSystems">
        <title>Genome- and Community-Level Interaction Insights into Carbon Utilization and Element Cycling Functions of Hydrothermarchaeota in Hydrothermal Sediment.</title>
        <authorList>
            <person name="Zhou Z."/>
            <person name="Liu Y."/>
            <person name="Xu W."/>
            <person name="Pan J."/>
            <person name="Luo Z.H."/>
            <person name="Li M."/>
        </authorList>
    </citation>
    <scope>NUCLEOTIDE SEQUENCE [LARGE SCALE GENOMIC DNA]</scope>
    <source>
        <strain evidence="2">HyVt-458</strain>
    </source>
</reference>
<organism evidence="2">
    <name type="scientific">Thiolapillus brandeum</name>
    <dbReference type="NCBI Taxonomy" id="1076588"/>
    <lineage>
        <taxon>Bacteria</taxon>
        <taxon>Pseudomonadati</taxon>
        <taxon>Pseudomonadota</taxon>
        <taxon>Gammaproteobacteria</taxon>
        <taxon>Chromatiales</taxon>
        <taxon>Sedimenticolaceae</taxon>
        <taxon>Thiolapillus</taxon>
    </lineage>
</organism>
<dbReference type="PANTHER" id="PTHR38773:SF1">
    <property type="entry name" value="PROTEIN SPRT"/>
    <property type="match status" value="1"/>
</dbReference>
<gene>
    <name evidence="2" type="ORF">ENJ12_02335</name>
</gene>
<accession>A0A831WEK9</accession>
<feature type="domain" description="SprT-like" evidence="1">
    <location>
        <begin position="31"/>
        <end position="189"/>
    </location>
</feature>
<evidence type="ECO:0000259" key="1">
    <source>
        <dbReference type="SMART" id="SM00731"/>
    </source>
</evidence>
<dbReference type="GO" id="GO:0006950">
    <property type="term" value="P:response to stress"/>
    <property type="evidence" value="ECO:0007669"/>
    <property type="project" value="UniProtKB-ARBA"/>
</dbReference>
<dbReference type="PANTHER" id="PTHR38773">
    <property type="entry name" value="PROTEIN SPRT"/>
    <property type="match status" value="1"/>
</dbReference>
<protein>
    <submittedName>
        <fullName evidence="2">Metallopeptidase</fullName>
    </submittedName>
</protein>
<dbReference type="EMBL" id="DRLF01000092">
    <property type="protein sequence ID" value="HEC05661.1"/>
    <property type="molecule type" value="Genomic_DNA"/>
</dbReference>
<dbReference type="Pfam" id="PF10263">
    <property type="entry name" value="SprT-like"/>
    <property type="match status" value="1"/>
</dbReference>
<sequence length="190" mass="22738">MKNRQTASAANTSTRNVFITMSVFLSPEQQQELHEITRQWVTRANRLYRRDFPVPEVRFDLHGRAAGQYRGGYQPCIRYNMDIAAVQFDAFCKRTPPHEVAHYIMDCLHPSKNIRPHGREWQDLMQAYGLEPTRCHEYELDNVRQRRQRRFTYVCACREHQLSTTRHNRVQYRKMEYRCTRCGEPVQLKS</sequence>